<sequence length="109" mass="11675">MIVKLTVVRLARSSLLTGGPPIIVYRLQITSGALGLTSSAQEYPIAHHPALQIGSTAALYLPVSSPVLRRLQPDGPSPSNHPWRLRTNLFPPGIFASHISPSADPNVHL</sequence>
<accession>A0A5B0R9K4</accession>
<gene>
    <name evidence="1" type="ORF">PGTUg99_016615</name>
</gene>
<evidence type="ECO:0000313" key="2">
    <source>
        <dbReference type="Proteomes" id="UP000325313"/>
    </source>
</evidence>
<comment type="caution">
    <text evidence="1">The sequence shown here is derived from an EMBL/GenBank/DDBJ whole genome shotgun (WGS) entry which is preliminary data.</text>
</comment>
<proteinExistence type="predicted"/>
<dbReference type="Proteomes" id="UP000325313">
    <property type="component" value="Unassembled WGS sequence"/>
</dbReference>
<reference evidence="1 2" key="1">
    <citation type="submission" date="2019-05" db="EMBL/GenBank/DDBJ databases">
        <title>Emergence of the Ug99 lineage of the wheat stem rust pathogen through somatic hybridization.</title>
        <authorList>
            <person name="Li F."/>
            <person name="Upadhyaya N.M."/>
            <person name="Sperschneider J."/>
            <person name="Matny O."/>
            <person name="Nguyen-Phuc H."/>
            <person name="Mago R."/>
            <person name="Raley C."/>
            <person name="Miller M.E."/>
            <person name="Silverstein K.A.T."/>
            <person name="Henningsen E."/>
            <person name="Hirsch C.D."/>
            <person name="Visser B."/>
            <person name="Pretorius Z.A."/>
            <person name="Steffenson B.J."/>
            <person name="Schwessinger B."/>
            <person name="Dodds P.N."/>
            <person name="Figueroa M."/>
        </authorList>
    </citation>
    <scope>NUCLEOTIDE SEQUENCE [LARGE SCALE GENOMIC DNA]</scope>
    <source>
        <strain evidence="1 2">Ug99</strain>
    </source>
</reference>
<name>A0A5B0R9K4_PUCGR</name>
<evidence type="ECO:0000313" key="1">
    <source>
        <dbReference type="EMBL" id="KAA1121998.1"/>
    </source>
</evidence>
<protein>
    <submittedName>
        <fullName evidence="1">Uncharacterized protein</fullName>
    </submittedName>
</protein>
<dbReference type="EMBL" id="VDEP01000236">
    <property type="protein sequence ID" value="KAA1121998.1"/>
    <property type="molecule type" value="Genomic_DNA"/>
</dbReference>
<organism evidence="1 2">
    <name type="scientific">Puccinia graminis f. sp. tritici</name>
    <dbReference type="NCBI Taxonomy" id="56615"/>
    <lineage>
        <taxon>Eukaryota</taxon>
        <taxon>Fungi</taxon>
        <taxon>Dikarya</taxon>
        <taxon>Basidiomycota</taxon>
        <taxon>Pucciniomycotina</taxon>
        <taxon>Pucciniomycetes</taxon>
        <taxon>Pucciniales</taxon>
        <taxon>Pucciniaceae</taxon>
        <taxon>Puccinia</taxon>
    </lineage>
</organism>
<dbReference type="AlphaFoldDB" id="A0A5B0R9K4"/>